<proteinExistence type="predicted"/>
<comment type="caution">
    <text evidence="2">The sequence shown here is derived from an EMBL/GenBank/DDBJ whole genome shotgun (WGS) entry which is preliminary data.</text>
</comment>
<name>A0A1Y2B4C2_9TREE</name>
<feature type="compositionally biased region" description="Polar residues" evidence="1">
    <location>
        <begin position="1"/>
        <end position="16"/>
    </location>
</feature>
<feature type="compositionally biased region" description="Polar residues" evidence="1">
    <location>
        <begin position="491"/>
        <end position="500"/>
    </location>
</feature>
<feature type="compositionally biased region" description="Gly residues" evidence="1">
    <location>
        <begin position="501"/>
        <end position="511"/>
    </location>
</feature>
<evidence type="ECO:0000256" key="1">
    <source>
        <dbReference type="SAM" id="MobiDB-lite"/>
    </source>
</evidence>
<feature type="compositionally biased region" description="Polar residues" evidence="1">
    <location>
        <begin position="24"/>
        <end position="33"/>
    </location>
</feature>
<dbReference type="EMBL" id="MCFC01000024">
    <property type="protein sequence ID" value="ORY29683.1"/>
    <property type="molecule type" value="Genomic_DNA"/>
</dbReference>
<feature type="compositionally biased region" description="Polar residues" evidence="1">
    <location>
        <begin position="149"/>
        <end position="164"/>
    </location>
</feature>
<dbReference type="InterPro" id="IPR013745">
    <property type="entry name" value="Bit61/PRR5"/>
</dbReference>
<reference evidence="2 3" key="1">
    <citation type="submission" date="2016-07" db="EMBL/GenBank/DDBJ databases">
        <title>Pervasive Adenine N6-methylation of Active Genes in Fungi.</title>
        <authorList>
            <consortium name="DOE Joint Genome Institute"/>
            <person name="Mondo S.J."/>
            <person name="Dannebaum R.O."/>
            <person name="Kuo R.C."/>
            <person name="Labutti K."/>
            <person name="Haridas S."/>
            <person name="Kuo A."/>
            <person name="Salamov A."/>
            <person name="Ahrendt S.R."/>
            <person name="Lipzen A."/>
            <person name="Sullivan W."/>
            <person name="Andreopoulos W.B."/>
            <person name="Clum A."/>
            <person name="Lindquist E."/>
            <person name="Daum C."/>
            <person name="Ramamoorthy G.K."/>
            <person name="Gryganskyi A."/>
            <person name="Culley D."/>
            <person name="Magnuson J.K."/>
            <person name="James T.Y."/>
            <person name="O'Malley M.A."/>
            <person name="Stajich J.E."/>
            <person name="Spatafora J.W."/>
            <person name="Visel A."/>
            <person name="Grigoriev I.V."/>
        </authorList>
    </citation>
    <scope>NUCLEOTIDE SEQUENCE [LARGE SCALE GENOMIC DNA]</scope>
    <source>
        <strain evidence="2 3">68-887.2</strain>
    </source>
</reference>
<dbReference type="STRING" id="71784.A0A1Y2B4C2"/>
<dbReference type="InParanoid" id="A0A1Y2B4C2"/>
<keyword evidence="3" id="KW-1185">Reference proteome</keyword>
<evidence type="ECO:0000313" key="2">
    <source>
        <dbReference type="EMBL" id="ORY29683.1"/>
    </source>
</evidence>
<gene>
    <name evidence="2" type="ORF">BCR39DRAFT_588262</name>
</gene>
<dbReference type="OrthoDB" id="2290221at2759"/>
<organism evidence="2 3">
    <name type="scientific">Naematelia encephala</name>
    <dbReference type="NCBI Taxonomy" id="71784"/>
    <lineage>
        <taxon>Eukaryota</taxon>
        <taxon>Fungi</taxon>
        <taxon>Dikarya</taxon>
        <taxon>Basidiomycota</taxon>
        <taxon>Agaricomycotina</taxon>
        <taxon>Tremellomycetes</taxon>
        <taxon>Tremellales</taxon>
        <taxon>Naemateliaceae</taxon>
        <taxon>Naematelia</taxon>
    </lineage>
</organism>
<dbReference type="PANTHER" id="PTHR32428:SF2">
    <property type="entry name" value="TARGET OF RAPAMYCIN COMPLEX 2 SUBUNIT BIT61-RELATED"/>
    <property type="match status" value="1"/>
</dbReference>
<feature type="compositionally biased region" description="Low complexity" evidence="1">
    <location>
        <begin position="165"/>
        <end position="188"/>
    </location>
</feature>
<dbReference type="Pfam" id="PF08539">
    <property type="entry name" value="HbrB"/>
    <property type="match status" value="1"/>
</dbReference>
<accession>A0A1Y2B4C2</accession>
<dbReference type="GO" id="GO:0031932">
    <property type="term" value="C:TORC2 complex"/>
    <property type="evidence" value="ECO:0007669"/>
    <property type="project" value="TreeGrafter"/>
</dbReference>
<sequence length="692" mass="73474">MSSRSSNLRRPPTNLTIRPPSPSAVLSSGNTPTTAPPMYGGGSISSPRRAPLPPSPTYSNYSSSAGPFAYDERVGRGSFDYPPPPRKDDKRLPLPLPSFGHSSVPGSPNRRGGEKGGWAGAYDNKLVSSTLSHLPPLPPLSPTPTGSSQHPTSHAIPSSTHLQISGSLASGSHSSIPRPSSSSAPSSAGLVVLPDGTALPTEHDRITTEGGGRSVHETLVHSSPSSPWSLLTVHVLPLFAGGPLKTPIEDLNQLCNNHIMGTSQRAQPSRIVAVLTSDLRDFIVSGMLTLKAKFETLEEAKVVSRAAEVWSFFWAQVLPYLEGVFLPFAQVRDLPSASHSTLTSSTSSIPNSTLGIPVRHLLLSGFLLHILLPLLPRLLPLIAGPPTSQSQQTLPTVATFNPPDLDRILQMSLVLSTQAKYSAFFPHRDAADNQRRDHEVRENVEALGKAVRWRMSLTSQRQADVRAGASLGEQWSGSAPQVVASRGNGNGNLQRGPSMSQGGGGGGGGGGRYRRRGWRASSNYTHEWGQPPEPEIGAGITRPGRQNSDFVQIPESRWGRPRGDDEDDDDLTPGQSFYPPSSTTTTTTTAATRIPDGYSYAPTMNSAFTSSTVTSTLTAGTLRGNGNGNGQGEYSVGTGMGNGGEIRNGEGERTPLAQESYGIRRPMRSESSGSSEVTPVAPDLRRQAALTR</sequence>
<feature type="region of interest" description="Disordered" evidence="1">
    <location>
        <begin position="472"/>
        <end position="590"/>
    </location>
</feature>
<protein>
    <submittedName>
        <fullName evidence="2">HbrB-like-domain-containing protein</fullName>
    </submittedName>
</protein>
<evidence type="ECO:0000313" key="3">
    <source>
        <dbReference type="Proteomes" id="UP000193986"/>
    </source>
</evidence>
<dbReference type="PANTHER" id="PTHR32428">
    <property type="entry name" value="TARGET OF RAPAMYCIN COMPLEX 2 SUBUNIT BIT61-RELATED"/>
    <property type="match status" value="1"/>
</dbReference>
<dbReference type="Proteomes" id="UP000193986">
    <property type="component" value="Unassembled WGS sequence"/>
</dbReference>
<dbReference type="AlphaFoldDB" id="A0A1Y2B4C2"/>
<feature type="region of interest" description="Disordered" evidence="1">
    <location>
        <begin position="619"/>
        <end position="692"/>
    </location>
</feature>
<dbReference type="GO" id="GO:0038203">
    <property type="term" value="P:TORC2 signaling"/>
    <property type="evidence" value="ECO:0007669"/>
    <property type="project" value="TreeGrafter"/>
</dbReference>
<feature type="compositionally biased region" description="Polar residues" evidence="1">
    <location>
        <begin position="573"/>
        <end position="582"/>
    </location>
</feature>
<feature type="region of interest" description="Disordered" evidence="1">
    <location>
        <begin position="1"/>
        <end position="220"/>
    </location>
</feature>